<dbReference type="Proteomes" id="UP001629392">
    <property type="component" value="Unassembled WGS sequence"/>
</dbReference>
<proteinExistence type="predicted"/>
<comment type="caution">
    <text evidence="2">The sequence shown here is derived from an EMBL/GenBank/DDBJ whole genome shotgun (WGS) entry which is preliminary data.</text>
</comment>
<evidence type="ECO:0000313" key="2">
    <source>
        <dbReference type="EMBL" id="MFM0721042.1"/>
    </source>
</evidence>
<feature type="region of interest" description="Disordered" evidence="1">
    <location>
        <begin position="1109"/>
        <end position="1128"/>
    </location>
</feature>
<dbReference type="EMBL" id="JAQQCL010000038">
    <property type="protein sequence ID" value="MFM0721042.1"/>
    <property type="molecule type" value="Genomic_DNA"/>
</dbReference>
<feature type="compositionally biased region" description="Polar residues" evidence="1">
    <location>
        <begin position="1117"/>
        <end position="1128"/>
    </location>
</feature>
<feature type="region of interest" description="Disordered" evidence="1">
    <location>
        <begin position="312"/>
        <end position="332"/>
    </location>
</feature>
<gene>
    <name evidence="2" type="ORF">PQQ73_32550</name>
</gene>
<evidence type="ECO:0000256" key="1">
    <source>
        <dbReference type="SAM" id="MobiDB-lite"/>
    </source>
</evidence>
<keyword evidence="3" id="KW-1185">Reference proteome</keyword>
<accession>A0ABW9EPN3</accession>
<reference evidence="2 3" key="1">
    <citation type="journal article" date="2024" name="Chem. Sci.">
        <title>Discovery of megapolipeptins by genome mining of a Burkholderiales bacteria collection.</title>
        <authorList>
            <person name="Paulo B.S."/>
            <person name="Recchia M.J.J."/>
            <person name="Lee S."/>
            <person name="Fergusson C.H."/>
            <person name="Romanowski S.B."/>
            <person name="Hernandez A."/>
            <person name="Krull N."/>
            <person name="Liu D.Y."/>
            <person name="Cavanagh H."/>
            <person name="Bos A."/>
            <person name="Gray C.A."/>
            <person name="Murphy B.T."/>
            <person name="Linington R.G."/>
            <person name="Eustaquio A.S."/>
        </authorList>
    </citation>
    <scope>NUCLEOTIDE SEQUENCE [LARGE SCALE GENOMIC DNA]</scope>
    <source>
        <strain evidence="2 3">RL17-350-BIC-E</strain>
    </source>
</reference>
<name>A0ABW9EPN3_9BURK</name>
<protein>
    <submittedName>
        <fullName evidence="2">Uncharacterized protein</fullName>
    </submittedName>
</protein>
<evidence type="ECO:0000313" key="3">
    <source>
        <dbReference type="Proteomes" id="UP001629392"/>
    </source>
</evidence>
<sequence length="1128" mass="121210">MNPSEVTDASHDAHAYELTIDPQPSTSAAGAAGTLDKGKLKSTSLPHAGVLASMPATPHGMRVDVRTPFTEHSRVRNVDGLSLFAARQSALSMSGEEKGIVAAVAEMFGLPRGMDLMTSLSSGAATGLVAQTGKMDADLSRMQSAVISADFKQHGLTVASSHLPALARNSETPISSFWNNADIPQGVRRPAGEVLRRLDRRAGGEEKLSSLALSFAFQRAIEPGHTGAAQLSVLKRLVECDIRDEVPQLISAHLGPGARRPLSGEPKLLLDVLGHAAESNQFPEMLSLLGHDNLDEREVDALRHTMQAYRASQQPAHAGGGAGRVEAGEPEGGPVSFARSVMLANTTRLMHGDESLSAQQKAHVFAWQNGFRDDLPGGDLAKAKEWLAKIADVYGQEDGERAAPLHATKLGLGGADLRTLKEEAATLLGNADSTVVRSLVQEVREQTRQRIQQAPNDGVRAPLIAQLVALDVWKPENRESRQFELNDVVNGRGFNLQQPNVVELSDIDRYCRHVCAGQPVPLDGAHGDVPEVDAPQRLNALRIKTETELARTQINLDKLHALADEYGIDEGALTRAPNDPPLAQIFDHATRVIDGVTKQASTGHIDEAVTMISDFYKDAQFGNNFRYSSTSVHGGSTRGTAFNAAPYAYHDPEEAEHRALLQRFNFSHENGTSFVMRNGVATHGSEWFVGEETRKSTYGGVGEQGGHSWGPEDQPGLGRVSGGGDFGGGRDSTEFKGIVIRSFRRIKEDGVDLEATPPRFQHDDAAVHNESSQLHLDVRSTAVELQRAKAAGENVDAGQRMLELLASKGMASGLSLGLTHQETTTIRGDIAGLLGGSVTTSPSAGARFGLGANVTGEIASTSFRQNETTGAVRVVSRRQGTYLRGRTGASLSVNPYILSGGLPPVDLLGGTLHVGEIGGNAKVRHIYHKDKLVPRFCFSDAEFPDRNSYDSYLSEHAQAYSEAFSFRHGRDLEKGMSDLDDHRALVAGVRSTNHVNYARARMIGPYATRHDELRGIGELVPPEMVRFSAELEQIRAAMAVAPGSTQKVSGITYAPQLAQNGVGVTFLYRGRFSLMEMSAEREIVFDSPGWAAMQLHEQHISPQLDVAGKPVPAAETATASGSKTPATR</sequence>
<dbReference type="RefSeq" id="WP_408148626.1">
    <property type="nucleotide sequence ID" value="NZ_JAQQCL010000038.1"/>
</dbReference>
<organism evidence="2 3">
    <name type="scientific">Paraburkholderia strydomiana</name>
    <dbReference type="NCBI Taxonomy" id="1245417"/>
    <lineage>
        <taxon>Bacteria</taxon>
        <taxon>Pseudomonadati</taxon>
        <taxon>Pseudomonadota</taxon>
        <taxon>Betaproteobacteria</taxon>
        <taxon>Burkholderiales</taxon>
        <taxon>Burkholderiaceae</taxon>
        <taxon>Paraburkholderia</taxon>
    </lineage>
</organism>